<dbReference type="EMBL" id="JSVC01000005">
    <property type="protein sequence ID" value="KIC95626.1"/>
    <property type="molecule type" value="Genomic_DNA"/>
</dbReference>
<dbReference type="Gene3D" id="3.90.25.10">
    <property type="entry name" value="UDP-galactose 4-epimerase, domain 1"/>
    <property type="match status" value="1"/>
</dbReference>
<comment type="similarity">
    <text evidence="2 6">Belongs to the dTDP-4-dehydrorhamnose reductase family.</text>
</comment>
<evidence type="ECO:0000256" key="4">
    <source>
        <dbReference type="ARBA" id="ARBA00017099"/>
    </source>
</evidence>
<dbReference type="InterPro" id="IPR029903">
    <property type="entry name" value="RmlD-like-bd"/>
</dbReference>
<reference evidence="8 9" key="1">
    <citation type="submission" date="2014-11" db="EMBL/GenBank/DDBJ databases">
        <title>Genome sequence of Flavihumibacter solisilvae 3-3.</title>
        <authorList>
            <person name="Zhou G."/>
            <person name="Li M."/>
            <person name="Wang G."/>
        </authorList>
    </citation>
    <scope>NUCLEOTIDE SEQUENCE [LARGE SCALE GENOMIC DNA]</scope>
    <source>
        <strain evidence="8 9">3-3</strain>
    </source>
</reference>
<keyword evidence="9" id="KW-1185">Reference proteome</keyword>
<dbReference type="PANTHER" id="PTHR10491">
    <property type="entry name" value="DTDP-4-DEHYDRORHAMNOSE REDUCTASE"/>
    <property type="match status" value="1"/>
</dbReference>
<organism evidence="8 9">
    <name type="scientific">Flavihumibacter solisilvae</name>
    <dbReference type="NCBI Taxonomy" id="1349421"/>
    <lineage>
        <taxon>Bacteria</taxon>
        <taxon>Pseudomonadati</taxon>
        <taxon>Bacteroidota</taxon>
        <taxon>Chitinophagia</taxon>
        <taxon>Chitinophagales</taxon>
        <taxon>Chitinophagaceae</taxon>
        <taxon>Flavihumibacter</taxon>
    </lineage>
</organism>
<accession>A0A0C1L7S1</accession>
<evidence type="ECO:0000256" key="3">
    <source>
        <dbReference type="ARBA" id="ARBA00012929"/>
    </source>
</evidence>
<dbReference type="SUPFAM" id="SSF51735">
    <property type="entry name" value="NAD(P)-binding Rossmann-fold domains"/>
    <property type="match status" value="1"/>
</dbReference>
<dbReference type="Pfam" id="PF04321">
    <property type="entry name" value="RmlD_sub_bind"/>
    <property type="match status" value="1"/>
</dbReference>
<name>A0A0C1L7S1_9BACT</name>
<evidence type="ECO:0000256" key="1">
    <source>
        <dbReference type="ARBA" id="ARBA00004781"/>
    </source>
</evidence>
<dbReference type="GO" id="GO:0008831">
    <property type="term" value="F:dTDP-4-dehydrorhamnose reductase activity"/>
    <property type="evidence" value="ECO:0007669"/>
    <property type="project" value="UniProtKB-EC"/>
</dbReference>
<proteinExistence type="inferred from homology"/>
<dbReference type="CDD" id="cd05254">
    <property type="entry name" value="dTDP_HR_like_SDR_e"/>
    <property type="match status" value="1"/>
</dbReference>
<dbReference type="NCBIfam" id="TIGR01214">
    <property type="entry name" value="rmlD"/>
    <property type="match status" value="1"/>
</dbReference>
<dbReference type="EC" id="1.1.1.133" evidence="3 6"/>
<evidence type="ECO:0000313" key="8">
    <source>
        <dbReference type="EMBL" id="KIC95626.1"/>
    </source>
</evidence>
<dbReference type="UniPathway" id="UPA00124"/>
<comment type="function">
    <text evidence="6">Catalyzes the reduction of dTDP-6-deoxy-L-lyxo-4-hexulose to yield dTDP-L-rhamnose.</text>
</comment>
<dbReference type="RefSeq" id="WP_039137739.1">
    <property type="nucleotide sequence ID" value="NZ_JSVC01000005.1"/>
</dbReference>
<dbReference type="GO" id="GO:0019305">
    <property type="term" value="P:dTDP-rhamnose biosynthetic process"/>
    <property type="evidence" value="ECO:0007669"/>
    <property type="project" value="UniProtKB-UniPathway"/>
</dbReference>
<evidence type="ECO:0000256" key="2">
    <source>
        <dbReference type="ARBA" id="ARBA00010944"/>
    </source>
</evidence>
<evidence type="ECO:0000256" key="5">
    <source>
        <dbReference type="ARBA" id="ARBA00048200"/>
    </source>
</evidence>
<dbReference type="STRING" id="1349421.OI18_05045"/>
<evidence type="ECO:0000259" key="7">
    <source>
        <dbReference type="Pfam" id="PF04321"/>
    </source>
</evidence>
<dbReference type="GO" id="GO:0005829">
    <property type="term" value="C:cytosol"/>
    <property type="evidence" value="ECO:0007669"/>
    <property type="project" value="TreeGrafter"/>
</dbReference>
<evidence type="ECO:0000313" key="9">
    <source>
        <dbReference type="Proteomes" id="UP000031408"/>
    </source>
</evidence>
<evidence type="ECO:0000256" key="6">
    <source>
        <dbReference type="RuleBase" id="RU364082"/>
    </source>
</evidence>
<dbReference type="AlphaFoldDB" id="A0A0C1L7S1"/>
<comment type="pathway">
    <text evidence="1 6">Carbohydrate biosynthesis; dTDP-L-rhamnose biosynthesis.</text>
</comment>
<dbReference type="Gene3D" id="3.40.50.720">
    <property type="entry name" value="NAD(P)-binding Rossmann-like Domain"/>
    <property type="match status" value="1"/>
</dbReference>
<dbReference type="OrthoDB" id="9803892at2"/>
<comment type="caution">
    <text evidence="8">The sequence shown here is derived from an EMBL/GenBank/DDBJ whole genome shotgun (WGS) entry which is preliminary data.</text>
</comment>
<dbReference type="PANTHER" id="PTHR10491:SF4">
    <property type="entry name" value="METHIONINE ADENOSYLTRANSFERASE 2 SUBUNIT BETA"/>
    <property type="match status" value="1"/>
</dbReference>
<keyword evidence="6" id="KW-0521">NADP</keyword>
<dbReference type="InterPro" id="IPR036291">
    <property type="entry name" value="NAD(P)-bd_dom_sf"/>
</dbReference>
<comment type="catalytic activity">
    <reaction evidence="5">
        <text>dTDP-beta-L-rhamnose + NADP(+) = dTDP-4-dehydro-beta-L-rhamnose + NADPH + H(+)</text>
        <dbReference type="Rhea" id="RHEA:21796"/>
        <dbReference type="ChEBI" id="CHEBI:15378"/>
        <dbReference type="ChEBI" id="CHEBI:57510"/>
        <dbReference type="ChEBI" id="CHEBI:57783"/>
        <dbReference type="ChEBI" id="CHEBI:58349"/>
        <dbReference type="ChEBI" id="CHEBI:62830"/>
        <dbReference type="EC" id="1.1.1.133"/>
    </reaction>
</comment>
<feature type="domain" description="RmlD-like substrate binding" evidence="7">
    <location>
        <begin position="3"/>
        <end position="289"/>
    </location>
</feature>
<gene>
    <name evidence="8" type="ORF">OI18_05045</name>
</gene>
<sequence length="294" mass="32398">MKKILVTGANGQLGAELQQIAALYPDFRFIFTDSKTLPIDQEEKVREAFALHQPAYCINCAAYTAVDKAESEPARAMLVNGTAVGLLAQEAETVGAVLIHISSDYVFDGTALRPLKEDDPVNPLGVYGLSKRKGEELAQLYNPSSIIIRTSWVYSSYGHNFVKTMLRLMAERTEINVVNDQEGTPTFAADLAKVILDIISFAEQSGNPGSFGGIYHYSNDGATTWYEFASAIKEFSGSKCTVNPIPTSAYPTPAQRPAYSVFNKEKIRLVFGINTIPWKYSLQSCLLQLQRYLA</sequence>
<dbReference type="Proteomes" id="UP000031408">
    <property type="component" value="Unassembled WGS sequence"/>
</dbReference>
<protein>
    <recommendedName>
        <fullName evidence="4 6">dTDP-4-dehydrorhamnose reductase</fullName>
        <ecNumber evidence="3 6">1.1.1.133</ecNumber>
    </recommendedName>
</protein>
<keyword evidence="6" id="KW-0560">Oxidoreductase</keyword>
<dbReference type="InterPro" id="IPR005913">
    <property type="entry name" value="dTDP_dehydrorham_reduct"/>
</dbReference>